<sequence length="182" mass="20671">MPAVIPRVKGISVVRVNLHLNDGRSGVLASSSVVQVPTPTEVTPYARMTLPPQAPSSNVRRHNLKVLPQRPRYIFAGHLFWLIFRDVLPIFVLIKSRWLDCVGFWNVSVEFEKDSSRPQRISLKSFLSVSRFRSSCCFAPFIMMDFDSRHSRLLRSVPFQKSGIGDPSYNQQRIGRICEIGG</sequence>
<evidence type="ECO:0000313" key="2">
    <source>
        <dbReference type="Proteomes" id="UP001302812"/>
    </source>
</evidence>
<accession>A0AAN6YXK3</accession>
<evidence type="ECO:0000313" key="1">
    <source>
        <dbReference type="EMBL" id="KAK4117831.1"/>
    </source>
</evidence>
<keyword evidence="2" id="KW-1185">Reference proteome</keyword>
<gene>
    <name evidence="1" type="ORF">N656DRAFT_64315</name>
</gene>
<protein>
    <submittedName>
        <fullName evidence="1">Uncharacterized protein</fullName>
    </submittedName>
</protein>
<organism evidence="1 2">
    <name type="scientific">Canariomyces notabilis</name>
    <dbReference type="NCBI Taxonomy" id="2074819"/>
    <lineage>
        <taxon>Eukaryota</taxon>
        <taxon>Fungi</taxon>
        <taxon>Dikarya</taxon>
        <taxon>Ascomycota</taxon>
        <taxon>Pezizomycotina</taxon>
        <taxon>Sordariomycetes</taxon>
        <taxon>Sordariomycetidae</taxon>
        <taxon>Sordariales</taxon>
        <taxon>Chaetomiaceae</taxon>
        <taxon>Canariomyces</taxon>
    </lineage>
</organism>
<dbReference type="AlphaFoldDB" id="A0AAN6YXK3"/>
<name>A0AAN6YXK3_9PEZI</name>
<comment type="caution">
    <text evidence="1">The sequence shown here is derived from an EMBL/GenBank/DDBJ whole genome shotgun (WGS) entry which is preliminary data.</text>
</comment>
<proteinExistence type="predicted"/>
<dbReference type="EMBL" id="MU853332">
    <property type="protein sequence ID" value="KAK4117831.1"/>
    <property type="molecule type" value="Genomic_DNA"/>
</dbReference>
<reference evidence="1" key="2">
    <citation type="submission" date="2023-05" db="EMBL/GenBank/DDBJ databases">
        <authorList>
            <consortium name="Lawrence Berkeley National Laboratory"/>
            <person name="Steindorff A."/>
            <person name="Hensen N."/>
            <person name="Bonometti L."/>
            <person name="Westerberg I."/>
            <person name="Brannstrom I.O."/>
            <person name="Guillou S."/>
            <person name="Cros-Aarteil S."/>
            <person name="Calhoun S."/>
            <person name="Haridas S."/>
            <person name="Kuo A."/>
            <person name="Mondo S."/>
            <person name="Pangilinan J."/>
            <person name="Riley R."/>
            <person name="Labutti K."/>
            <person name="Andreopoulos B."/>
            <person name="Lipzen A."/>
            <person name="Chen C."/>
            <person name="Yanf M."/>
            <person name="Daum C."/>
            <person name="Ng V."/>
            <person name="Clum A."/>
            <person name="Ohm R."/>
            <person name="Martin F."/>
            <person name="Silar P."/>
            <person name="Natvig D."/>
            <person name="Lalanne C."/>
            <person name="Gautier V."/>
            <person name="Ament-Velasquez S.L."/>
            <person name="Kruys A."/>
            <person name="Hutchinson M.I."/>
            <person name="Powell A.J."/>
            <person name="Barry K."/>
            <person name="Miller A.N."/>
            <person name="Grigoriev I.V."/>
            <person name="Debuchy R."/>
            <person name="Gladieux P."/>
            <person name="Thoren M.H."/>
            <person name="Johannesson H."/>
        </authorList>
    </citation>
    <scope>NUCLEOTIDE SEQUENCE</scope>
    <source>
        <strain evidence="1">CBS 508.74</strain>
    </source>
</reference>
<dbReference type="Proteomes" id="UP001302812">
    <property type="component" value="Unassembled WGS sequence"/>
</dbReference>
<dbReference type="RefSeq" id="XP_064675401.1">
    <property type="nucleotide sequence ID" value="XM_064810423.1"/>
</dbReference>
<reference evidence="1" key="1">
    <citation type="journal article" date="2023" name="Mol. Phylogenet. Evol.">
        <title>Genome-scale phylogeny and comparative genomics of the fungal order Sordariales.</title>
        <authorList>
            <person name="Hensen N."/>
            <person name="Bonometti L."/>
            <person name="Westerberg I."/>
            <person name="Brannstrom I.O."/>
            <person name="Guillou S."/>
            <person name="Cros-Aarteil S."/>
            <person name="Calhoun S."/>
            <person name="Haridas S."/>
            <person name="Kuo A."/>
            <person name="Mondo S."/>
            <person name="Pangilinan J."/>
            <person name="Riley R."/>
            <person name="LaButti K."/>
            <person name="Andreopoulos B."/>
            <person name="Lipzen A."/>
            <person name="Chen C."/>
            <person name="Yan M."/>
            <person name="Daum C."/>
            <person name="Ng V."/>
            <person name="Clum A."/>
            <person name="Steindorff A."/>
            <person name="Ohm R.A."/>
            <person name="Martin F."/>
            <person name="Silar P."/>
            <person name="Natvig D.O."/>
            <person name="Lalanne C."/>
            <person name="Gautier V."/>
            <person name="Ament-Velasquez S.L."/>
            <person name="Kruys A."/>
            <person name="Hutchinson M.I."/>
            <person name="Powell A.J."/>
            <person name="Barry K."/>
            <person name="Miller A.N."/>
            <person name="Grigoriev I.V."/>
            <person name="Debuchy R."/>
            <person name="Gladieux P."/>
            <person name="Hiltunen Thoren M."/>
            <person name="Johannesson H."/>
        </authorList>
    </citation>
    <scope>NUCLEOTIDE SEQUENCE</scope>
    <source>
        <strain evidence="1">CBS 508.74</strain>
    </source>
</reference>
<dbReference type="GeneID" id="89934548"/>